<dbReference type="SMART" id="SM00100">
    <property type="entry name" value="cNMP"/>
    <property type="match status" value="1"/>
</dbReference>
<dbReference type="PANTHER" id="PTHR43310">
    <property type="entry name" value="SULFATE TRANSPORTER YBAR-RELATED"/>
    <property type="match status" value="1"/>
</dbReference>
<sequence length="724" mass="81336">MIGVFLIFTSLSFSILIFNGNLSSYLLIGAASSLIGSIVLLLFISKFSSSAITIAGPQDTVALMSSLIVASIANHPDMLKQPDSLLPTIFASLIILGLTVAVIMGVIGWFKLGELVRFIPYTIIAGFIAGTGLLLMSGAIRGSLNIPSSQYISYQLLSTHLFTWAIPFSVAFCMFLFMRYFNHYLIFPLSCLASFIAFVIYIKYQGISFHQAQLLGWTLNLTSSGSIMNIPSTVVFYHGVNWKVVFYYLPEYMIVSFLSVIGLLLNITGIEKVVKSELKIDHELRITSVANGISALLGGLVGYQWFSYSLINYKLGTISRTVGMIAGFVCVLFFFADASLTMYIPNFILSSLLLYVSFELIYEWLFKIFYKVSKFDYLIIWLISIIIVINGYMLGVSFGMLFALSLFFYRYSKISSIKYMSNANMITSKVEHNKTERLFLDKAGQKTLVVLLNGYLFFGNSNLMSKKIIQKLDAPDQKYTNVIIDFSQVSGLEITGIDSLYKVLTYTMRHNILIILTHLNNKMISELSNFYKEENSQGKLIVFNSIEEALDDIEKNIISNAYIQHKRGVPQILEDIFGDIKTGTEILSHGVKEKIKKNDFLFHQGDLSESLYLLTKGSLNVIINYGKPTQLIVKKLQNGNFIGEMGFYTNIGRSASIIAEEDCVVYKFSKDILSQLETECPHLSNELHKAVIRMLSDRLSYHNRVLNFYSSILIGSNGDEEKTC</sequence>
<dbReference type="Pfam" id="PF01740">
    <property type="entry name" value="STAS"/>
    <property type="match status" value="1"/>
</dbReference>
<keyword evidence="3 5" id="KW-1133">Transmembrane helix</keyword>
<dbReference type="InterPro" id="IPR011547">
    <property type="entry name" value="SLC26A/SulP_dom"/>
</dbReference>
<feature type="transmembrane region" description="Helical" evidence="5">
    <location>
        <begin position="347"/>
        <end position="366"/>
    </location>
</feature>
<feature type="transmembrane region" description="Helical" evidence="5">
    <location>
        <begin position="378"/>
        <end position="409"/>
    </location>
</feature>
<evidence type="ECO:0000259" key="6">
    <source>
        <dbReference type="PROSITE" id="PS50042"/>
    </source>
</evidence>
<dbReference type="RefSeq" id="WP_003634200.1">
    <property type="nucleotide sequence ID" value="NC_013861.1"/>
</dbReference>
<dbReference type="PROSITE" id="PS50042">
    <property type="entry name" value="CNMP_BINDING_3"/>
    <property type="match status" value="1"/>
</dbReference>
<dbReference type="PANTHER" id="PTHR43310:SF1">
    <property type="entry name" value="SULFATE TRANSPORTER YBAR-RELATED"/>
    <property type="match status" value="1"/>
</dbReference>
<evidence type="ECO:0000256" key="2">
    <source>
        <dbReference type="ARBA" id="ARBA00022692"/>
    </source>
</evidence>
<accession>D3HMP7</accession>
<comment type="subcellular location">
    <subcellularLocation>
        <location evidence="1">Membrane</location>
        <topology evidence="1">Multi-pass membrane protein</topology>
    </subcellularLocation>
</comment>
<dbReference type="InterPro" id="IPR014710">
    <property type="entry name" value="RmlC-like_jellyroll"/>
</dbReference>
<dbReference type="eggNOG" id="COG0659">
    <property type="taxonomic scope" value="Bacteria"/>
</dbReference>
<evidence type="ECO:0000259" key="7">
    <source>
        <dbReference type="PROSITE" id="PS50801"/>
    </source>
</evidence>
<evidence type="ECO:0000256" key="3">
    <source>
        <dbReference type="ARBA" id="ARBA00022989"/>
    </source>
</evidence>
<dbReference type="KEGG" id="llo:LLO_3283"/>
<dbReference type="PROSITE" id="PS50801">
    <property type="entry name" value="STAS"/>
    <property type="match status" value="1"/>
</dbReference>
<dbReference type="Pfam" id="PF00916">
    <property type="entry name" value="Sulfate_transp"/>
    <property type="match status" value="1"/>
</dbReference>
<evidence type="ECO:0000256" key="5">
    <source>
        <dbReference type="SAM" id="Phobius"/>
    </source>
</evidence>
<evidence type="ECO:0000256" key="1">
    <source>
        <dbReference type="ARBA" id="ARBA00004141"/>
    </source>
</evidence>
<dbReference type="GeneID" id="40927463"/>
<feature type="transmembrane region" description="Helical" evidence="5">
    <location>
        <begin position="245"/>
        <end position="265"/>
    </location>
</feature>
<dbReference type="Gene3D" id="2.60.120.10">
    <property type="entry name" value="Jelly Rolls"/>
    <property type="match status" value="1"/>
</dbReference>
<dbReference type="AlphaFoldDB" id="D3HMP7"/>
<organism evidence="8 9">
    <name type="scientific">Legionella longbeachae serogroup 1 (strain NSW150)</name>
    <dbReference type="NCBI Taxonomy" id="661367"/>
    <lineage>
        <taxon>Bacteria</taxon>
        <taxon>Pseudomonadati</taxon>
        <taxon>Pseudomonadota</taxon>
        <taxon>Gammaproteobacteria</taxon>
        <taxon>Legionellales</taxon>
        <taxon>Legionellaceae</taxon>
        <taxon>Legionella</taxon>
    </lineage>
</organism>
<dbReference type="OrthoDB" id="9771198at2"/>
<dbReference type="InterPro" id="IPR036513">
    <property type="entry name" value="STAS_dom_sf"/>
</dbReference>
<evidence type="ECO:0000313" key="9">
    <source>
        <dbReference type="Proteomes" id="UP000001060"/>
    </source>
</evidence>
<dbReference type="HOGENOM" id="CLU_003182_4_2_6"/>
<keyword evidence="9" id="KW-1185">Reference proteome</keyword>
<feature type="transmembrane region" description="Helical" evidence="5">
    <location>
        <begin position="286"/>
        <end position="306"/>
    </location>
</feature>
<dbReference type="InterPro" id="IPR018490">
    <property type="entry name" value="cNMP-bd_dom_sf"/>
</dbReference>
<dbReference type="STRING" id="661367.LLO_3283"/>
<feature type="transmembrane region" description="Helical" evidence="5">
    <location>
        <begin position="85"/>
        <end position="112"/>
    </location>
</feature>
<evidence type="ECO:0000256" key="4">
    <source>
        <dbReference type="ARBA" id="ARBA00023136"/>
    </source>
</evidence>
<feature type="domain" description="STAS" evidence="7">
    <location>
        <begin position="448"/>
        <end position="553"/>
    </location>
</feature>
<proteinExistence type="predicted"/>
<dbReference type="EMBL" id="FN650140">
    <property type="protein sequence ID" value="CBJ13743.1"/>
    <property type="molecule type" value="Genomic_DNA"/>
</dbReference>
<keyword evidence="4 5" id="KW-0472">Membrane</keyword>
<dbReference type="GO" id="GO:0016020">
    <property type="term" value="C:membrane"/>
    <property type="evidence" value="ECO:0007669"/>
    <property type="project" value="UniProtKB-SubCell"/>
</dbReference>
<protein>
    <submittedName>
        <fullName evidence="8">Putative sulfate transporter</fullName>
    </submittedName>
</protein>
<dbReference type="InterPro" id="IPR052706">
    <property type="entry name" value="Membrane-Transporter-like"/>
</dbReference>
<dbReference type="Pfam" id="PF00027">
    <property type="entry name" value="cNMP_binding"/>
    <property type="match status" value="1"/>
</dbReference>
<feature type="transmembrane region" description="Helical" evidence="5">
    <location>
        <begin position="161"/>
        <end position="178"/>
    </location>
</feature>
<feature type="domain" description="Cyclic nucleotide-binding" evidence="6">
    <location>
        <begin position="595"/>
        <end position="694"/>
    </location>
</feature>
<reference evidence="8 9" key="1">
    <citation type="journal article" date="2010" name="PLoS Genet.">
        <title>Analysis of the Legionella longbeachae genome and transcriptome uncovers unique strategies to cause Legionnaires' disease.</title>
        <authorList>
            <person name="Cazalet C."/>
            <person name="Gomez-Valero L."/>
            <person name="Rusniok C."/>
            <person name="Lomma M."/>
            <person name="Dervins-Ravault D."/>
            <person name="Newton H."/>
            <person name="Sansom F."/>
            <person name="Jarraud S."/>
            <person name="Zidane N."/>
            <person name="Ma L."/>
            <person name="Bouchier C."/>
            <person name="Etienne J."/>
            <person name="Hartland E."/>
            <person name="Buchrieser C."/>
        </authorList>
    </citation>
    <scope>NUCLEOTIDE SEQUENCE [LARGE SCALE GENOMIC DNA]</scope>
    <source>
        <strain evidence="8 9">NSW150</strain>
    </source>
</reference>
<dbReference type="InterPro" id="IPR002645">
    <property type="entry name" value="STAS_dom"/>
</dbReference>
<dbReference type="SUPFAM" id="SSF52091">
    <property type="entry name" value="SpoIIaa-like"/>
    <property type="match status" value="1"/>
</dbReference>
<feature type="transmembrane region" description="Helical" evidence="5">
    <location>
        <begin position="318"/>
        <end position="335"/>
    </location>
</feature>
<feature type="transmembrane region" description="Helical" evidence="5">
    <location>
        <begin position="24"/>
        <end position="44"/>
    </location>
</feature>
<feature type="transmembrane region" description="Helical" evidence="5">
    <location>
        <begin position="184"/>
        <end position="202"/>
    </location>
</feature>
<keyword evidence="2 5" id="KW-0812">Transmembrane</keyword>
<dbReference type="Proteomes" id="UP000001060">
    <property type="component" value="Chromosome"/>
</dbReference>
<dbReference type="Gene3D" id="3.30.750.24">
    <property type="entry name" value="STAS domain"/>
    <property type="match status" value="1"/>
</dbReference>
<feature type="transmembrane region" description="Helical" evidence="5">
    <location>
        <begin position="118"/>
        <end position="140"/>
    </location>
</feature>
<gene>
    <name evidence="8" type="ordered locus">LLO_3283</name>
</gene>
<evidence type="ECO:0000313" key="8">
    <source>
        <dbReference type="EMBL" id="CBJ13743.1"/>
    </source>
</evidence>
<dbReference type="SUPFAM" id="SSF51206">
    <property type="entry name" value="cAMP-binding domain-like"/>
    <property type="match status" value="1"/>
</dbReference>
<dbReference type="CDD" id="cd07042">
    <property type="entry name" value="STAS_SulP_like_sulfate_transporter"/>
    <property type="match status" value="1"/>
</dbReference>
<dbReference type="InterPro" id="IPR000595">
    <property type="entry name" value="cNMP-bd_dom"/>
</dbReference>
<dbReference type="CDD" id="cd00038">
    <property type="entry name" value="CAP_ED"/>
    <property type="match status" value="1"/>
</dbReference>
<name>D3HMP7_LEGLN</name>